<comment type="caution">
    <text evidence="1">The sequence shown here is derived from an EMBL/GenBank/DDBJ whole genome shotgun (WGS) entry which is preliminary data.</text>
</comment>
<evidence type="ECO:0000313" key="1">
    <source>
        <dbReference type="EMBL" id="KRR22345.1"/>
    </source>
</evidence>
<gene>
    <name evidence="1" type="ORF">CQ13_29235</name>
</gene>
<sequence length="59" mass="5930">MSMNVTTDRVKVVVRLGSGEAKAVEPVLQATNLSKQYGSVTVLAEVTPGGGLGDGNGAV</sequence>
<organism evidence="1 2">
    <name type="scientific">Bradyrhizobium retamae</name>
    <dbReference type="NCBI Taxonomy" id="1300035"/>
    <lineage>
        <taxon>Bacteria</taxon>
        <taxon>Pseudomonadati</taxon>
        <taxon>Pseudomonadota</taxon>
        <taxon>Alphaproteobacteria</taxon>
        <taxon>Hyphomicrobiales</taxon>
        <taxon>Nitrobacteraceae</taxon>
        <taxon>Bradyrhizobium</taxon>
    </lineage>
</organism>
<name>A0A0R3MQH0_9BRAD</name>
<proteinExistence type="predicted"/>
<keyword evidence="2" id="KW-1185">Reference proteome</keyword>
<dbReference type="EMBL" id="LLYA01000165">
    <property type="protein sequence ID" value="KRR22345.1"/>
    <property type="molecule type" value="Genomic_DNA"/>
</dbReference>
<reference evidence="1 2" key="1">
    <citation type="submission" date="2014-03" db="EMBL/GenBank/DDBJ databases">
        <title>Bradyrhizobium valentinum sp. nov., isolated from effective nodules of Lupinus mariae-josephae, a lupine endemic of basic-lime soils in Eastern Spain.</title>
        <authorList>
            <person name="Duran D."/>
            <person name="Rey L."/>
            <person name="Navarro A."/>
            <person name="Busquets A."/>
            <person name="Imperial J."/>
            <person name="Ruiz-Argueso T."/>
        </authorList>
    </citation>
    <scope>NUCLEOTIDE SEQUENCE [LARGE SCALE GENOMIC DNA]</scope>
    <source>
        <strain evidence="1 2">Ro19</strain>
    </source>
</reference>
<accession>A0A0R3MQH0</accession>
<evidence type="ECO:0000313" key="2">
    <source>
        <dbReference type="Proteomes" id="UP000052023"/>
    </source>
</evidence>
<protein>
    <submittedName>
        <fullName evidence="1">Uncharacterized protein</fullName>
    </submittedName>
</protein>
<dbReference type="Proteomes" id="UP000052023">
    <property type="component" value="Unassembled WGS sequence"/>
</dbReference>
<dbReference type="AlphaFoldDB" id="A0A0R3MQH0"/>